<dbReference type="AlphaFoldDB" id="A0A2G5B1E9"/>
<feature type="non-terminal residue" evidence="16">
    <location>
        <position position="1"/>
    </location>
</feature>
<keyword evidence="12" id="KW-0496">Mitochondrion</keyword>
<keyword evidence="17" id="KW-1185">Reference proteome</keyword>
<sequence length="75" mass="8914">SKIRNLQFRPFMKFFYWLFIANFFILMWIGANHAEAPFIVIGQFATVFYFLYFLILIPFISILENTLADIATSSY</sequence>
<evidence type="ECO:0000256" key="11">
    <source>
        <dbReference type="ARBA" id="ARBA00023004"/>
    </source>
</evidence>
<evidence type="ECO:0000256" key="4">
    <source>
        <dbReference type="ARBA" id="ARBA00022617"/>
    </source>
</evidence>
<evidence type="ECO:0000256" key="14">
    <source>
        <dbReference type="SAM" id="Phobius"/>
    </source>
</evidence>
<dbReference type="InterPro" id="IPR005798">
    <property type="entry name" value="Cyt_b/b6_C"/>
</dbReference>
<evidence type="ECO:0000256" key="5">
    <source>
        <dbReference type="ARBA" id="ARBA00022660"/>
    </source>
</evidence>
<evidence type="ECO:0000256" key="8">
    <source>
        <dbReference type="ARBA" id="ARBA00022792"/>
    </source>
</evidence>
<dbReference type="GO" id="GO:0046872">
    <property type="term" value="F:metal ion binding"/>
    <property type="evidence" value="ECO:0007669"/>
    <property type="project" value="UniProtKB-KW"/>
</dbReference>
<dbReference type="GO" id="GO:0009055">
    <property type="term" value="F:electron transfer activity"/>
    <property type="evidence" value="ECO:0007669"/>
    <property type="project" value="InterPro"/>
</dbReference>
<dbReference type="PROSITE" id="PS51003">
    <property type="entry name" value="CYTB_CTER"/>
    <property type="match status" value="1"/>
</dbReference>
<keyword evidence="13 14" id="KW-0472">Membrane</keyword>
<evidence type="ECO:0000256" key="3">
    <source>
        <dbReference type="ARBA" id="ARBA00022448"/>
    </source>
</evidence>
<proteinExistence type="predicted"/>
<keyword evidence="5" id="KW-0679">Respiratory chain</keyword>
<protein>
    <recommendedName>
        <fullName evidence="2">Cytochrome b</fullName>
    </recommendedName>
</protein>
<feature type="non-terminal residue" evidence="16">
    <location>
        <position position="75"/>
    </location>
</feature>
<evidence type="ECO:0000256" key="2">
    <source>
        <dbReference type="ARBA" id="ARBA00013531"/>
    </source>
</evidence>
<keyword evidence="4" id="KW-0349">Heme</keyword>
<dbReference type="EMBL" id="KZ303565">
    <property type="protein sequence ID" value="PIA12831.1"/>
    <property type="molecule type" value="Genomic_DNA"/>
</dbReference>
<name>A0A2G5B1E9_COERN</name>
<dbReference type="Proteomes" id="UP000242474">
    <property type="component" value="Unassembled WGS sequence"/>
</dbReference>
<comment type="subcellular location">
    <subcellularLocation>
        <location evidence="1">Mitochondrion inner membrane</location>
        <topology evidence="1">Multi-pass membrane protein</topology>
    </subcellularLocation>
</comment>
<evidence type="ECO:0000259" key="15">
    <source>
        <dbReference type="PROSITE" id="PS51003"/>
    </source>
</evidence>
<feature type="transmembrane region" description="Helical" evidence="14">
    <location>
        <begin position="14"/>
        <end position="31"/>
    </location>
</feature>
<dbReference type="GO" id="GO:0005743">
    <property type="term" value="C:mitochondrial inner membrane"/>
    <property type="evidence" value="ECO:0007669"/>
    <property type="project" value="UniProtKB-SubCell"/>
</dbReference>
<feature type="transmembrane region" description="Helical" evidence="14">
    <location>
        <begin position="37"/>
        <end position="60"/>
    </location>
</feature>
<keyword evidence="8" id="KW-0999">Mitochondrion inner membrane</keyword>
<dbReference type="GO" id="GO:0022900">
    <property type="term" value="P:electron transport chain"/>
    <property type="evidence" value="ECO:0007669"/>
    <property type="project" value="UniProtKB-UniRule"/>
</dbReference>
<dbReference type="GO" id="GO:0016491">
    <property type="term" value="F:oxidoreductase activity"/>
    <property type="evidence" value="ECO:0007669"/>
    <property type="project" value="UniProtKB-UniRule"/>
</dbReference>
<dbReference type="InterPro" id="IPR036150">
    <property type="entry name" value="Cyt_b/b6_C_sf"/>
</dbReference>
<evidence type="ECO:0000256" key="7">
    <source>
        <dbReference type="ARBA" id="ARBA00022723"/>
    </source>
</evidence>
<gene>
    <name evidence="16" type="ORF">COEREDRAFT_28801</name>
</gene>
<evidence type="ECO:0000256" key="9">
    <source>
        <dbReference type="ARBA" id="ARBA00022982"/>
    </source>
</evidence>
<keyword evidence="3" id="KW-0813">Transport</keyword>
<evidence type="ECO:0000256" key="10">
    <source>
        <dbReference type="ARBA" id="ARBA00022989"/>
    </source>
</evidence>
<evidence type="ECO:0000256" key="6">
    <source>
        <dbReference type="ARBA" id="ARBA00022692"/>
    </source>
</evidence>
<accession>A0A2G5B1E9</accession>
<evidence type="ECO:0000256" key="1">
    <source>
        <dbReference type="ARBA" id="ARBA00004448"/>
    </source>
</evidence>
<dbReference type="OrthoDB" id="244at2759"/>
<keyword evidence="10 14" id="KW-1133">Transmembrane helix</keyword>
<evidence type="ECO:0000313" key="16">
    <source>
        <dbReference type="EMBL" id="PIA12831.1"/>
    </source>
</evidence>
<keyword evidence="7" id="KW-0479">Metal-binding</keyword>
<feature type="domain" description="Cytochrome b/b6 C-terminal region profile" evidence="15">
    <location>
        <begin position="1"/>
        <end position="71"/>
    </location>
</feature>
<evidence type="ECO:0000313" key="17">
    <source>
        <dbReference type="Proteomes" id="UP000242474"/>
    </source>
</evidence>
<dbReference type="STRING" id="763665.A0A2G5B1E9"/>
<evidence type="ECO:0000256" key="12">
    <source>
        <dbReference type="ARBA" id="ARBA00023128"/>
    </source>
</evidence>
<dbReference type="Pfam" id="PF00032">
    <property type="entry name" value="Cytochrom_B_C"/>
    <property type="match status" value="1"/>
</dbReference>
<organism evidence="16 17">
    <name type="scientific">Coemansia reversa (strain ATCC 12441 / NRRL 1564)</name>
    <dbReference type="NCBI Taxonomy" id="763665"/>
    <lineage>
        <taxon>Eukaryota</taxon>
        <taxon>Fungi</taxon>
        <taxon>Fungi incertae sedis</taxon>
        <taxon>Zoopagomycota</taxon>
        <taxon>Kickxellomycotina</taxon>
        <taxon>Kickxellomycetes</taxon>
        <taxon>Kickxellales</taxon>
        <taxon>Kickxellaceae</taxon>
        <taxon>Coemansia</taxon>
    </lineage>
</organism>
<dbReference type="Gene3D" id="1.20.810.10">
    <property type="entry name" value="Cytochrome Bc1 Complex, Chain C"/>
    <property type="match status" value="1"/>
</dbReference>
<keyword evidence="11" id="KW-0408">Iron</keyword>
<keyword evidence="9" id="KW-0249">Electron transport</keyword>
<dbReference type="InterPro" id="IPR027387">
    <property type="entry name" value="Cytb/b6-like_sf"/>
</dbReference>
<dbReference type="SUPFAM" id="SSF81648">
    <property type="entry name" value="a domain/subunit of cytochrome bc1 complex (Ubiquinol-cytochrome c reductase)"/>
    <property type="match status" value="1"/>
</dbReference>
<evidence type="ECO:0000256" key="13">
    <source>
        <dbReference type="ARBA" id="ARBA00023136"/>
    </source>
</evidence>
<reference evidence="16 17" key="1">
    <citation type="journal article" date="2015" name="Genome Biol. Evol.">
        <title>Phylogenomic analyses indicate that early fungi evolved digesting cell walls of algal ancestors of land plants.</title>
        <authorList>
            <person name="Chang Y."/>
            <person name="Wang S."/>
            <person name="Sekimoto S."/>
            <person name="Aerts A.L."/>
            <person name="Choi C."/>
            <person name="Clum A."/>
            <person name="LaButti K.M."/>
            <person name="Lindquist E.A."/>
            <person name="Yee Ngan C."/>
            <person name="Ohm R.A."/>
            <person name="Salamov A.A."/>
            <person name="Grigoriev I.V."/>
            <person name="Spatafora J.W."/>
            <person name="Berbee M.L."/>
        </authorList>
    </citation>
    <scope>NUCLEOTIDE SEQUENCE [LARGE SCALE GENOMIC DNA]</scope>
    <source>
        <strain evidence="16 17">NRRL 1564</strain>
    </source>
</reference>
<keyword evidence="6 14" id="KW-0812">Transmembrane</keyword>